<dbReference type="KEGG" id="trc:DYE49_05440"/>
<evidence type="ECO:0000313" key="1">
    <source>
        <dbReference type="EMBL" id="MBB5218379.1"/>
    </source>
</evidence>
<dbReference type="RefSeq" id="WP_184651798.1">
    <property type="nucleotide sequence ID" value="NZ_JACHFR010000001.1"/>
</dbReference>
<gene>
    <name evidence="2" type="ORF">DYE49_05440</name>
    <name evidence="1" type="ORF">HNP77_000723</name>
</gene>
<dbReference type="EMBL" id="CP031517">
    <property type="protein sequence ID" value="QOS39926.1"/>
    <property type="molecule type" value="Genomic_DNA"/>
</dbReference>
<evidence type="ECO:0008006" key="5">
    <source>
        <dbReference type="Google" id="ProtNLM"/>
    </source>
</evidence>
<sequence>MDDNLKKRIEQKQGSAGFIKTTDFQTVPLSDQQKVALNRRANALFNEGKFDMAERIYVTTGYSDGLSRTGDRYLEKKDYLNAIRMYTLAHNQRKSAPIIEKIASVVSVMLKDE</sequence>
<reference evidence="2 4" key="1">
    <citation type="submission" date="2018-08" db="EMBL/GenBank/DDBJ databases">
        <title>The first complete genome of Treponema rectale (CHPAT), a commensal spirochete of the bovine rectum.</title>
        <authorList>
            <person name="Staton G.J."/>
            <person name="Clegg S.R."/>
            <person name="Carter S.D."/>
            <person name="Radford A.D."/>
            <person name="Darby A."/>
            <person name="Hall N."/>
            <person name="Birtles R.J."/>
            <person name="Evans N.J."/>
        </authorList>
    </citation>
    <scope>NUCLEOTIDE SEQUENCE [LARGE SCALE GENOMIC DNA]</scope>
    <source>
        <strain evidence="2 4">CHPA</strain>
    </source>
</reference>
<protein>
    <recommendedName>
        <fullName evidence="5">Tetratricopeptide repeat-containing protein</fullName>
    </recommendedName>
</protein>
<name>A0A840S736_9SPIR</name>
<evidence type="ECO:0000313" key="3">
    <source>
        <dbReference type="Proteomes" id="UP000578697"/>
    </source>
</evidence>
<accession>A0A840S736</accession>
<dbReference type="Proteomes" id="UP000593591">
    <property type="component" value="Chromosome"/>
</dbReference>
<organism evidence="1 3">
    <name type="scientific">Treponema rectale</name>
    <dbReference type="NCBI Taxonomy" id="744512"/>
    <lineage>
        <taxon>Bacteria</taxon>
        <taxon>Pseudomonadati</taxon>
        <taxon>Spirochaetota</taxon>
        <taxon>Spirochaetia</taxon>
        <taxon>Spirochaetales</taxon>
        <taxon>Treponemataceae</taxon>
        <taxon>Treponema</taxon>
    </lineage>
</organism>
<dbReference type="AlphaFoldDB" id="A0A840S736"/>
<evidence type="ECO:0000313" key="2">
    <source>
        <dbReference type="EMBL" id="QOS39926.1"/>
    </source>
</evidence>
<proteinExistence type="predicted"/>
<evidence type="ECO:0000313" key="4">
    <source>
        <dbReference type="Proteomes" id="UP000593591"/>
    </source>
</evidence>
<keyword evidence="3" id="KW-1185">Reference proteome</keyword>
<reference evidence="1 3" key="2">
    <citation type="submission" date="2020-08" db="EMBL/GenBank/DDBJ databases">
        <title>Genomic Encyclopedia of Type Strains, Phase IV (KMG-IV): sequencing the most valuable type-strain genomes for metagenomic binning, comparative biology and taxonomic classification.</title>
        <authorList>
            <person name="Goeker M."/>
        </authorList>
    </citation>
    <scope>NUCLEOTIDE SEQUENCE [LARGE SCALE GENOMIC DNA]</scope>
    <source>
        <strain evidence="1 3">DSM 103679</strain>
    </source>
</reference>
<dbReference type="Proteomes" id="UP000578697">
    <property type="component" value="Unassembled WGS sequence"/>
</dbReference>
<dbReference type="EMBL" id="JACHFR010000001">
    <property type="protein sequence ID" value="MBB5218379.1"/>
    <property type="molecule type" value="Genomic_DNA"/>
</dbReference>